<dbReference type="CDD" id="cd01399">
    <property type="entry name" value="GlcN6P_deaminase"/>
    <property type="match status" value="1"/>
</dbReference>
<comment type="catalytic activity">
    <reaction evidence="1 4">
        <text>alpha-D-glucosamine 6-phosphate + H2O = beta-D-fructose 6-phosphate + NH4(+)</text>
        <dbReference type="Rhea" id="RHEA:12172"/>
        <dbReference type="ChEBI" id="CHEBI:15377"/>
        <dbReference type="ChEBI" id="CHEBI:28938"/>
        <dbReference type="ChEBI" id="CHEBI:57634"/>
        <dbReference type="ChEBI" id="CHEBI:75989"/>
        <dbReference type="EC" id="3.5.99.6"/>
    </reaction>
</comment>
<dbReference type="GO" id="GO:0004342">
    <property type="term" value="F:glucosamine-6-phosphate deaminase activity"/>
    <property type="evidence" value="ECO:0007669"/>
    <property type="project" value="UniProtKB-UniRule"/>
</dbReference>
<dbReference type="PROSITE" id="PS01161">
    <property type="entry name" value="GLC_GALNAC_ISOMERASE"/>
    <property type="match status" value="1"/>
</dbReference>
<dbReference type="RefSeq" id="WP_226392247.1">
    <property type="nucleotide sequence ID" value="NZ_JADCKB010000006.1"/>
</dbReference>
<dbReference type="SUPFAM" id="SSF100950">
    <property type="entry name" value="NagB/RpiA/CoA transferase-like"/>
    <property type="match status" value="1"/>
</dbReference>
<keyword evidence="7" id="KW-1185">Reference proteome</keyword>
<dbReference type="GO" id="GO:0006046">
    <property type="term" value="P:N-acetylglucosamine catabolic process"/>
    <property type="evidence" value="ECO:0007669"/>
    <property type="project" value="UniProtKB-UniRule"/>
</dbReference>
<reference evidence="6" key="1">
    <citation type="submission" date="2020-10" db="EMBL/GenBank/DDBJ databases">
        <title>ChiBAC.</title>
        <authorList>
            <person name="Zenner C."/>
            <person name="Hitch T.C.A."/>
            <person name="Clavel T."/>
        </authorList>
    </citation>
    <scope>NUCLEOTIDE SEQUENCE</scope>
    <source>
        <strain evidence="6">DSM 107454</strain>
    </source>
</reference>
<evidence type="ECO:0000259" key="5">
    <source>
        <dbReference type="Pfam" id="PF01182"/>
    </source>
</evidence>
<organism evidence="6 7">
    <name type="scientific">Ructibacterium gallinarum</name>
    <dbReference type="NCBI Taxonomy" id="2779355"/>
    <lineage>
        <taxon>Bacteria</taxon>
        <taxon>Bacillati</taxon>
        <taxon>Bacillota</taxon>
        <taxon>Clostridia</taxon>
        <taxon>Eubacteriales</taxon>
        <taxon>Oscillospiraceae</taxon>
        <taxon>Ructibacterium</taxon>
    </lineage>
</organism>
<dbReference type="InterPro" id="IPR006148">
    <property type="entry name" value="Glc/Gal-6P_isomerase"/>
</dbReference>
<dbReference type="Proteomes" id="UP000806542">
    <property type="component" value="Unassembled WGS sequence"/>
</dbReference>
<evidence type="ECO:0000256" key="4">
    <source>
        <dbReference type="HAMAP-Rule" id="MF_01241"/>
    </source>
</evidence>
<feature type="active site" description="For ring-opening step" evidence="4">
    <location>
        <position position="139"/>
    </location>
</feature>
<dbReference type="EC" id="3.5.99.6" evidence="4"/>
<dbReference type="EMBL" id="JADCKB010000006">
    <property type="protein sequence ID" value="MBE5039689.1"/>
    <property type="molecule type" value="Genomic_DNA"/>
</dbReference>
<evidence type="ECO:0000256" key="3">
    <source>
        <dbReference type="ARBA" id="ARBA00023277"/>
    </source>
</evidence>
<protein>
    <recommendedName>
        <fullName evidence="4">Glucosamine-6-phosphate deaminase</fullName>
        <ecNumber evidence="4">3.5.99.6</ecNumber>
    </recommendedName>
    <alternativeName>
        <fullName evidence="4">GlcN6P deaminase</fullName>
        <shortName evidence="4">GNPDA</shortName>
    </alternativeName>
    <alternativeName>
        <fullName evidence="4">Glucosamine-6-phosphate isomerase</fullName>
    </alternativeName>
</protein>
<dbReference type="GO" id="GO:0005737">
    <property type="term" value="C:cytoplasm"/>
    <property type="evidence" value="ECO:0007669"/>
    <property type="project" value="TreeGrafter"/>
</dbReference>
<dbReference type="AlphaFoldDB" id="A0A9D5M2Y0"/>
<keyword evidence="2 4" id="KW-0378">Hydrolase</keyword>
<dbReference type="PANTHER" id="PTHR11280:SF5">
    <property type="entry name" value="GLUCOSAMINE-6-PHOSPHATE ISOMERASE"/>
    <property type="match status" value="1"/>
</dbReference>
<dbReference type="GO" id="GO:0042802">
    <property type="term" value="F:identical protein binding"/>
    <property type="evidence" value="ECO:0007669"/>
    <property type="project" value="TreeGrafter"/>
</dbReference>
<dbReference type="GO" id="GO:0005975">
    <property type="term" value="P:carbohydrate metabolic process"/>
    <property type="evidence" value="ECO:0007669"/>
    <property type="project" value="InterPro"/>
</dbReference>
<evidence type="ECO:0000313" key="7">
    <source>
        <dbReference type="Proteomes" id="UP000806542"/>
    </source>
</evidence>
<gene>
    <name evidence="4 6" type="primary">nagB</name>
    <name evidence="6" type="ORF">INF28_04335</name>
</gene>
<dbReference type="Gene3D" id="3.40.50.1360">
    <property type="match status" value="1"/>
</dbReference>
<comment type="caution">
    <text evidence="6">The sequence shown here is derived from an EMBL/GenBank/DDBJ whole genome shotgun (WGS) entry which is preliminary data.</text>
</comment>
<proteinExistence type="inferred from homology"/>
<dbReference type="InterPro" id="IPR037171">
    <property type="entry name" value="NagB/RpiA_transferase-like"/>
</dbReference>
<dbReference type="Pfam" id="PF01182">
    <property type="entry name" value="Glucosamine_iso"/>
    <property type="match status" value="1"/>
</dbReference>
<dbReference type="GO" id="GO:0019262">
    <property type="term" value="P:N-acetylneuraminate catabolic process"/>
    <property type="evidence" value="ECO:0007669"/>
    <property type="project" value="UniProtKB-UniRule"/>
</dbReference>
<evidence type="ECO:0000256" key="1">
    <source>
        <dbReference type="ARBA" id="ARBA00000644"/>
    </source>
</evidence>
<comment type="caution">
    <text evidence="4">Lacks conserved residue(s) required for the propagation of feature annotation.</text>
</comment>
<comment type="similarity">
    <text evidence="4">Belongs to the glucosamine/galactosamine-6-phosphate isomerase family. NagB subfamily.</text>
</comment>
<accession>A0A9D5M2Y0</accession>
<comment type="pathway">
    <text evidence="4">Amino-sugar metabolism; N-acetylneuraminate degradation; D-fructose 6-phosphate from N-acetylneuraminate: step 5/5.</text>
</comment>
<dbReference type="HAMAP" id="MF_01241">
    <property type="entry name" value="GlcN6P_deamin"/>
    <property type="match status" value="1"/>
</dbReference>
<evidence type="ECO:0000313" key="6">
    <source>
        <dbReference type="EMBL" id="MBE5039689.1"/>
    </source>
</evidence>
<feature type="active site" description="Proton acceptor; for enolization step" evidence="4">
    <location>
        <position position="63"/>
    </location>
</feature>
<comment type="function">
    <text evidence="4">Catalyzes the reversible isomerization-deamination of glucosamine 6-phosphate (GlcN6P) to form fructose 6-phosphate (Fru6P) and ammonium ion.</text>
</comment>
<feature type="domain" description="Glucosamine/galactosamine-6-phosphate isomerase" evidence="5">
    <location>
        <begin position="13"/>
        <end position="221"/>
    </location>
</feature>
<dbReference type="InterPro" id="IPR018321">
    <property type="entry name" value="Glucosamine6P_isomerase_CS"/>
</dbReference>
<dbReference type="NCBIfam" id="TIGR00502">
    <property type="entry name" value="nagB"/>
    <property type="match status" value="1"/>
</dbReference>
<dbReference type="GO" id="GO:0006043">
    <property type="term" value="P:glucosamine catabolic process"/>
    <property type="evidence" value="ECO:0007669"/>
    <property type="project" value="TreeGrafter"/>
</dbReference>
<name>A0A9D5M2Y0_9FIRM</name>
<evidence type="ECO:0000256" key="2">
    <source>
        <dbReference type="ARBA" id="ARBA00022801"/>
    </source>
</evidence>
<keyword evidence="3 4" id="KW-0119">Carbohydrate metabolism</keyword>
<dbReference type="FunFam" id="3.40.50.1360:FF:000003">
    <property type="entry name" value="Glucosamine-6-phosphate deaminase"/>
    <property type="match status" value="1"/>
</dbReference>
<feature type="active site" description="Proton acceptor; for ring-opening step" evidence="4">
    <location>
        <position position="134"/>
    </location>
</feature>
<dbReference type="PANTHER" id="PTHR11280">
    <property type="entry name" value="GLUCOSAMINE-6-PHOSPHATE ISOMERASE"/>
    <property type="match status" value="1"/>
</dbReference>
<dbReference type="InterPro" id="IPR004547">
    <property type="entry name" value="Glucosamine6P_isomerase"/>
</dbReference>
<sequence>MRLIICENYNEISKKSAEIVAAQILLKPNCTLGLATGSSPVGMYENLTAMNLDFSEVTTFNLDEYYPINKKNDQSYYYFMNQHLYSKVNLSPEKIHIPNGSAADPQEECLAYDKAIEENGGIDLQVLGIGQNGHIGFNEPAETLLAGTHITKLTQNTIEANSRFFKKIEDVPTQALTMGIAPIMKAKTILLIANGKSKAPAIKALMHGIIDPKIPATLLSCHPNTIVIVDKEAASLL</sequence>
<feature type="active site" description="For ring-opening step" evidence="4">
    <location>
        <position position="132"/>
    </location>
</feature>